<dbReference type="Gene3D" id="3.20.20.10">
    <property type="entry name" value="Alanine racemase"/>
    <property type="match status" value="1"/>
</dbReference>
<feature type="domain" description="Alanine racemase N-terminal" evidence="5">
    <location>
        <begin position="6"/>
        <end position="229"/>
    </location>
</feature>
<dbReference type="Pfam" id="PF01168">
    <property type="entry name" value="Ala_racemase_N"/>
    <property type="match status" value="1"/>
</dbReference>
<accession>A0AAE3EHU9</accession>
<comment type="function">
    <text evidence="2">Pyridoxal 5'-phosphate (PLP)-binding protein, which is involved in PLP homeostasis.</text>
</comment>
<dbReference type="Proteomes" id="UP001198163">
    <property type="component" value="Unassembled WGS sequence"/>
</dbReference>
<evidence type="ECO:0000313" key="6">
    <source>
        <dbReference type="EMBL" id="MCD1654676.1"/>
    </source>
</evidence>
<dbReference type="InterPro" id="IPR029066">
    <property type="entry name" value="PLP-binding_barrel"/>
</dbReference>
<dbReference type="InterPro" id="IPR011078">
    <property type="entry name" value="PyrdxlP_homeostasis"/>
</dbReference>
<feature type="modified residue" description="N6-(pyridoxal phosphate)lysine" evidence="2 3">
    <location>
        <position position="35"/>
    </location>
</feature>
<dbReference type="PANTHER" id="PTHR10146:SF14">
    <property type="entry name" value="PYRIDOXAL PHOSPHATE HOMEOSTASIS PROTEIN"/>
    <property type="match status" value="1"/>
</dbReference>
<keyword evidence="7" id="KW-1185">Reference proteome</keyword>
<protein>
    <recommendedName>
        <fullName evidence="2">Pyridoxal phosphate homeostasis protein</fullName>
        <shortName evidence="2">PLP homeostasis protein</shortName>
    </recommendedName>
</protein>
<comment type="caution">
    <text evidence="6">The sequence shown here is derived from an EMBL/GenBank/DDBJ whole genome shotgun (WGS) entry which is preliminary data.</text>
</comment>
<evidence type="ECO:0000313" key="7">
    <source>
        <dbReference type="Proteomes" id="UP001198163"/>
    </source>
</evidence>
<dbReference type="RefSeq" id="WP_230755140.1">
    <property type="nucleotide sequence ID" value="NZ_JAINWA010000003.1"/>
</dbReference>
<evidence type="ECO:0000256" key="2">
    <source>
        <dbReference type="HAMAP-Rule" id="MF_02087"/>
    </source>
</evidence>
<sequence>MGVKENLDDIRERIAKACHRSGRSPDSVALAAVSKFHSRDEILEALQAGHVLFAENRAQEIVDKFPDILAHHAGAAVHFIGSLQRNKVKKILPLVSCIQSVDRREILAEIGKEAAALQKTMPILFELHTGEDSKAGFAGEQSLFEAIDLLSEYPYLRCSGLMTMAPFTREEKPIRDSFRKAIAVRDECVKRYPSLDFSCISMGMTNDFEIAIEEGSTLLRIGTAIFGERA</sequence>
<dbReference type="AlphaFoldDB" id="A0AAE3EHU9"/>
<organism evidence="6 7">
    <name type="scientific">Teretinema zuelzerae</name>
    <dbReference type="NCBI Taxonomy" id="156"/>
    <lineage>
        <taxon>Bacteria</taxon>
        <taxon>Pseudomonadati</taxon>
        <taxon>Spirochaetota</taxon>
        <taxon>Spirochaetia</taxon>
        <taxon>Spirochaetales</taxon>
        <taxon>Treponemataceae</taxon>
        <taxon>Teretinema</taxon>
    </lineage>
</organism>
<evidence type="ECO:0000256" key="4">
    <source>
        <dbReference type="RuleBase" id="RU004514"/>
    </source>
</evidence>
<name>A0AAE3EHU9_9SPIR</name>
<evidence type="ECO:0000256" key="3">
    <source>
        <dbReference type="PIRSR" id="PIRSR004848-1"/>
    </source>
</evidence>
<evidence type="ECO:0000259" key="5">
    <source>
        <dbReference type="Pfam" id="PF01168"/>
    </source>
</evidence>
<dbReference type="EMBL" id="JAINWA010000003">
    <property type="protein sequence ID" value="MCD1654676.1"/>
    <property type="molecule type" value="Genomic_DNA"/>
</dbReference>
<dbReference type="PANTHER" id="PTHR10146">
    <property type="entry name" value="PROLINE SYNTHETASE CO-TRANSCRIBED BACTERIAL HOMOLOG PROTEIN"/>
    <property type="match status" value="1"/>
</dbReference>
<gene>
    <name evidence="6" type="ORF">K7J14_08155</name>
</gene>
<dbReference type="NCBIfam" id="TIGR00044">
    <property type="entry name" value="YggS family pyridoxal phosphate-dependent enzyme"/>
    <property type="match status" value="1"/>
</dbReference>
<proteinExistence type="inferred from homology"/>
<dbReference type="PIRSF" id="PIRSF004848">
    <property type="entry name" value="YBL036c_PLPDEIII"/>
    <property type="match status" value="1"/>
</dbReference>
<dbReference type="CDD" id="cd00635">
    <property type="entry name" value="PLPDE_III_YBL036c_like"/>
    <property type="match status" value="1"/>
</dbReference>
<reference evidence="6" key="1">
    <citation type="submission" date="2021-08" db="EMBL/GenBank/DDBJ databases">
        <title>Comparative analyses of Brucepasteria parasyntrophica and Teretinema zuelzerae.</title>
        <authorList>
            <person name="Song Y."/>
            <person name="Brune A."/>
        </authorList>
    </citation>
    <scope>NUCLEOTIDE SEQUENCE</scope>
    <source>
        <strain evidence="6">DSM 1903</strain>
    </source>
</reference>
<comment type="cofactor">
    <cofactor evidence="3">
        <name>pyridoxal 5'-phosphate</name>
        <dbReference type="ChEBI" id="CHEBI:597326"/>
    </cofactor>
</comment>
<comment type="similarity">
    <text evidence="2 4">Belongs to the pyridoxal phosphate-binding protein YggS/PROSC family.</text>
</comment>
<dbReference type="SUPFAM" id="SSF51419">
    <property type="entry name" value="PLP-binding barrel"/>
    <property type="match status" value="1"/>
</dbReference>
<dbReference type="HAMAP" id="MF_02087">
    <property type="entry name" value="PLP_homeostasis"/>
    <property type="match status" value="1"/>
</dbReference>
<dbReference type="GO" id="GO:0030170">
    <property type="term" value="F:pyridoxal phosphate binding"/>
    <property type="evidence" value="ECO:0007669"/>
    <property type="project" value="UniProtKB-UniRule"/>
</dbReference>
<dbReference type="InterPro" id="IPR001608">
    <property type="entry name" value="Ala_racemase_N"/>
</dbReference>
<evidence type="ECO:0000256" key="1">
    <source>
        <dbReference type="ARBA" id="ARBA00022898"/>
    </source>
</evidence>
<keyword evidence="1 2" id="KW-0663">Pyridoxal phosphate</keyword>